<feature type="domain" description="Tr-type G" evidence="9">
    <location>
        <begin position="1"/>
        <end position="174"/>
    </location>
</feature>
<dbReference type="CDD" id="cd04171">
    <property type="entry name" value="SelB"/>
    <property type="match status" value="1"/>
</dbReference>
<evidence type="ECO:0000256" key="4">
    <source>
        <dbReference type="ARBA" id="ARBA00022741"/>
    </source>
</evidence>
<dbReference type="SUPFAM" id="SSF52540">
    <property type="entry name" value="P-loop containing nucleoside triphosphate hydrolases"/>
    <property type="match status" value="1"/>
</dbReference>
<evidence type="ECO:0000256" key="1">
    <source>
        <dbReference type="ARBA" id="ARBA00004496"/>
    </source>
</evidence>
<evidence type="ECO:0000256" key="6">
    <source>
        <dbReference type="ARBA" id="ARBA00023134"/>
    </source>
</evidence>
<dbReference type="Gene3D" id="3.40.50.300">
    <property type="entry name" value="P-loop containing nucleotide triphosphate hydrolases"/>
    <property type="match status" value="1"/>
</dbReference>
<dbReference type="InterPro" id="IPR015191">
    <property type="entry name" value="SelB_WHD4"/>
</dbReference>
<dbReference type="GO" id="GO:0003746">
    <property type="term" value="F:translation elongation factor activity"/>
    <property type="evidence" value="ECO:0007669"/>
    <property type="project" value="UniProtKB-KW"/>
</dbReference>
<dbReference type="Gene3D" id="2.40.30.10">
    <property type="entry name" value="Translation factors"/>
    <property type="match status" value="1"/>
</dbReference>
<accession>A0A6F8ZGR0</accession>
<keyword evidence="10" id="KW-0251">Elongation factor</keyword>
<gene>
    <name evidence="10" type="primary">selB</name>
    <name evidence="10" type="ORF">R50_1470</name>
</gene>
<keyword evidence="3" id="KW-0963">Cytoplasm</keyword>
<evidence type="ECO:0000256" key="5">
    <source>
        <dbReference type="ARBA" id="ARBA00022917"/>
    </source>
</evidence>
<dbReference type="Gene3D" id="1.10.10.2770">
    <property type="match status" value="1"/>
</dbReference>
<dbReference type="GO" id="GO:0001514">
    <property type="term" value="P:selenocysteine incorporation"/>
    <property type="evidence" value="ECO:0007669"/>
    <property type="project" value="InterPro"/>
</dbReference>
<dbReference type="InterPro" id="IPR050055">
    <property type="entry name" value="EF-Tu_GTPase"/>
</dbReference>
<reference evidence="10 11" key="1">
    <citation type="submission" date="2020-02" db="EMBL/GenBank/DDBJ databases">
        <authorList>
            <person name="Hogendoorn C."/>
        </authorList>
    </citation>
    <scope>NUCLEOTIDE SEQUENCE [LARGE SCALE GENOMIC DNA]</scope>
    <source>
        <strain evidence="10">R501</strain>
    </source>
</reference>
<dbReference type="InterPro" id="IPR027417">
    <property type="entry name" value="P-loop_NTPase"/>
</dbReference>
<keyword evidence="4" id="KW-0547">Nucleotide-binding</keyword>
<comment type="subcellular location">
    <subcellularLocation>
        <location evidence="1">Cytoplasm</location>
    </subcellularLocation>
</comment>
<dbReference type="InterPro" id="IPR004535">
    <property type="entry name" value="Transl_elong_SelB"/>
</dbReference>
<dbReference type="CDD" id="cd15491">
    <property type="entry name" value="selB_III"/>
    <property type="match status" value="1"/>
</dbReference>
<evidence type="ECO:0000256" key="8">
    <source>
        <dbReference type="ARBA" id="ARBA00031615"/>
    </source>
</evidence>
<dbReference type="InterPro" id="IPR036388">
    <property type="entry name" value="WH-like_DNA-bd_sf"/>
</dbReference>
<evidence type="ECO:0000256" key="7">
    <source>
        <dbReference type="ARBA" id="ARBA00025526"/>
    </source>
</evidence>
<sequence length="627" mass="67610">MRPVIFGTAGHIDHGKTELARALTGINTDRLPEEQSRGITIDLGFAHFILPSGRRAALIDVPGHERFVRNMVAGVHGMDAVILVVAADEGVMPQTREHLDILQLLGVRRGVVVLSKADLVDADWLAMVEETVREELAGSFLEGAPLLAVDSLSGRGLPALREALDRLAAEVPPRPQGGHPRLPVDRVFTVRGFGTVVTGTLVSGTLRVGQAVTLSPGGIPARIRGLEVHNRPVPVAEAGQRVAANLTGVEREQVSRGMVLGTDGIPAAETRLVVQLHLLPRAEALRHQTRVHFHTGTAEAVARVHLYEPGPLPPGDTAFAELVLDRAVAALRGDRFLIRSYSPVVTIGGGVILETGVHHRRKESGLRERLERLAAAGGRDAALAVEAVAGASRPLDLEGLAAQAGLPAPEVAARLEAEAGVLHDPGGRWWWTDARLAAWGREVEETLRAYQEAHPLRPGMPREALARAVAPGWEVGVFAWALGLLPGVETEREWVRTAGFGVRWEGEAVRWRQALTEAVEAWGLKPEPLDPLLERLGIPAETGHDLADRLTESGALVRLEPGYYVGAAAFTGAVEQVRAALAARGELTTSELREVLGVNRRWAVPLLEMMDQRRITRRLGDRRGLLP</sequence>
<dbReference type="Pfam" id="PF03144">
    <property type="entry name" value="GTP_EFTU_D2"/>
    <property type="match status" value="1"/>
</dbReference>
<dbReference type="KEGG" id="hfv:R50_1470"/>
<dbReference type="PRINTS" id="PR00315">
    <property type="entry name" value="ELONGATNFCT"/>
</dbReference>
<dbReference type="InterPro" id="IPR009000">
    <property type="entry name" value="Transl_B-barrel_sf"/>
</dbReference>
<evidence type="ECO:0000313" key="11">
    <source>
        <dbReference type="Proteomes" id="UP000503399"/>
    </source>
</evidence>
<dbReference type="PANTHER" id="PTHR43721:SF22">
    <property type="entry name" value="ELONGATION FACTOR TU, MITOCHONDRIAL"/>
    <property type="match status" value="1"/>
</dbReference>
<dbReference type="Pfam" id="PF25461">
    <property type="entry name" value="Beta-barrel_SelB"/>
    <property type="match status" value="1"/>
</dbReference>
<dbReference type="GO" id="GO:0003723">
    <property type="term" value="F:RNA binding"/>
    <property type="evidence" value="ECO:0007669"/>
    <property type="project" value="InterPro"/>
</dbReference>
<dbReference type="AlphaFoldDB" id="A0A6F8ZGR0"/>
<dbReference type="Pfam" id="PF00009">
    <property type="entry name" value="GTP_EFTU"/>
    <property type="match status" value="1"/>
</dbReference>
<dbReference type="Gene3D" id="1.10.10.10">
    <property type="entry name" value="Winged helix-like DNA-binding domain superfamily/Winged helix DNA-binding domain"/>
    <property type="match status" value="1"/>
</dbReference>
<dbReference type="PROSITE" id="PS51722">
    <property type="entry name" value="G_TR_2"/>
    <property type="match status" value="1"/>
</dbReference>
<dbReference type="InterPro" id="IPR015190">
    <property type="entry name" value="Elong_fac_SelB-wing-hlx_typ-2"/>
</dbReference>
<protein>
    <recommendedName>
        <fullName evidence="2">Selenocysteine-specific elongation factor</fullName>
    </recommendedName>
    <alternativeName>
        <fullName evidence="8">SelB translation factor</fullName>
    </alternativeName>
</protein>
<dbReference type="GO" id="GO:0005737">
    <property type="term" value="C:cytoplasm"/>
    <property type="evidence" value="ECO:0007669"/>
    <property type="project" value="UniProtKB-SubCell"/>
</dbReference>
<dbReference type="InterPro" id="IPR004161">
    <property type="entry name" value="EFTu-like_2"/>
</dbReference>
<dbReference type="CDD" id="cd03696">
    <property type="entry name" value="SelB_II"/>
    <property type="match status" value="1"/>
</dbReference>
<dbReference type="GO" id="GO:0003924">
    <property type="term" value="F:GTPase activity"/>
    <property type="evidence" value="ECO:0007669"/>
    <property type="project" value="InterPro"/>
</dbReference>
<dbReference type="PROSITE" id="PS00301">
    <property type="entry name" value="G_TR_1"/>
    <property type="match status" value="1"/>
</dbReference>
<name>A0A6F8ZGR0_9FIRM</name>
<dbReference type="InterPro" id="IPR009001">
    <property type="entry name" value="Transl_elong_EF1A/Init_IF2_C"/>
</dbReference>
<evidence type="ECO:0000259" key="9">
    <source>
        <dbReference type="PROSITE" id="PS51722"/>
    </source>
</evidence>
<dbReference type="NCBIfam" id="TIGR00475">
    <property type="entry name" value="selB"/>
    <property type="match status" value="1"/>
</dbReference>
<evidence type="ECO:0000256" key="2">
    <source>
        <dbReference type="ARBA" id="ARBA00015953"/>
    </source>
</evidence>
<dbReference type="PANTHER" id="PTHR43721">
    <property type="entry name" value="ELONGATION FACTOR TU-RELATED"/>
    <property type="match status" value="1"/>
</dbReference>
<keyword evidence="6" id="KW-0342">GTP-binding</keyword>
<evidence type="ECO:0000256" key="3">
    <source>
        <dbReference type="ARBA" id="ARBA00022490"/>
    </source>
</evidence>
<comment type="function">
    <text evidence="7">Translation factor necessary for the incorporation of selenocysteine into proteins. It probably replaces EF-Tu for the insertion of selenocysteine directed by the UGA codon. SelB binds GTP and GDP.</text>
</comment>
<dbReference type="InterPro" id="IPR036390">
    <property type="entry name" value="WH_DNA-bd_sf"/>
</dbReference>
<proteinExistence type="predicted"/>
<dbReference type="SUPFAM" id="SSF50465">
    <property type="entry name" value="EF-Tu/eEF-1alpha/eIF2-gamma C-terminal domain"/>
    <property type="match status" value="1"/>
</dbReference>
<dbReference type="GO" id="GO:0005525">
    <property type="term" value="F:GTP binding"/>
    <property type="evidence" value="ECO:0007669"/>
    <property type="project" value="UniProtKB-KW"/>
</dbReference>
<keyword evidence="11" id="KW-1185">Reference proteome</keyword>
<dbReference type="SUPFAM" id="SSF46785">
    <property type="entry name" value="Winged helix' DNA-binding domain"/>
    <property type="match status" value="2"/>
</dbReference>
<evidence type="ECO:0000313" key="10">
    <source>
        <dbReference type="EMBL" id="CAB1128976.1"/>
    </source>
</evidence>
<dbReference type="SUPFAM" id="SSF50447">
    <property type="entry name" value="Translation proteins"/>
    <property type="match status" value="1"/>
</dbReference>
<dbReference type="Pfam" id="PF09107">
    <property type="entry name" value="WHD_3rd_SelB"/>
    <property type="match status" value="1"/>
</dbReference>
<dbReference type="Pfam" id="PF09106">
    <property type="entry name" value="WHD_2nd_SelB"/>
    <property type="match status" value="1"/>
</dbReference>
<dbReference type="InterPro" id="IPR057335">
    <property type="entry name" value="Beta-barrel_SelB"/>
</dbReference>
<keyword evidence="5" id="KW-0648">Protein biosynthesis</keyword>
<dbReference type="EMBL" id="LR778114">
    <property type="protein sequence ID" value="CAB1128976.1"/>
    <property type="molecule type" value="Genomic_DNA"/>
</dbReference>
<dbReference type="InterPro" id="IPR031157">
    <property type="entry name" value="G_TR_CS"/>
</dbReference>
<organism evidence="10 11">
    <name type="scientific">Candidatus Hydrogenisulfobacillus filiaventi</name>
    <dbReference type="NCBI Taxonomy" id="2707344"/>
    <lineage>
        <taxon>Bacteria</taxon>
        <taxon>Bacillati</taxon>
        <taxon>Bacillota</taxon>
        <taxon>Clostridia</taxon>
        <taxon>Eubacteriales</taxon>
        <taxon>Clostridiales Family XVII. Incertae Sedis</taxon>
        <taxon>Candidatus Hydrogenisulfobacillus</taxon>
    </lineage>
</organism>
<dbReference type="Proteomes" id="UP000503399">
    <property type="component" value="Chromosome"/>
</dbReference>
<dbReference type="InterPro" id="IPR000795">
    <property type="entry name" value="T_Tr_GTP-bd_dom"/>
</dbReference>